<sequence>MRTLPADHDDSEAPARLPPDDYCEGAADFFDLDHKMVSSSERASTLKQLAGEIDQWKKSRTYFGKPSPDSLVLVMPEGYGKSHLVIDLIKRGFKVVFCAKSHAQLDEKEFGFRHQYDLNVKRFRSKRQNFRSQLELLGIPPNDFKFAETATINPYAMPKVKQQESIRALDDLFVKHSCAHNAEDFFQEHYVEFVPDIMNPLLNDADVTLITFASFQAVTAIYKTSWWKGLGLIEKIIPANEDTGKPEKKIPFKKIAIIYDDPDRSDVDWLRPITQEELEKLKEINDRLAAREDKTESPEYWQDEAFAHADLLAAQHKALQDIRRSLPHHKIIEHKNTCYLERPVGLRIGNHLKGGSVTPAVIVTTTEWLTGYYALQTLKRSDLNPHDHLDLFHSVECKVTSISTTITRKQNHAVLLPIIELLKEEFPDEDVTLIANALGCELNLSNNKGRNDLTGKTSIIKLSWPHPSVNATIGAHFSDVEKPDYDLMIATELADLGNQALGRNQGFRFKGRQAIMLIDPKYYGKIISNNLLRYQLTPWSSKLPKYNKKTSKKSALAALSFSAEQSPLERRLLELISQFESFGLSADAQRVAERLPERQRQHFDAWLAEHADAAANARRAAKDDANRARVAKNVRHHRTKKKNSLCLGE</sequence>
<comment type="caution">
    <text evidence="1">The sequence shown here is derived from an EMBL/GenBank/DDBJ whole genome shotgun (WGS) entry which is preliminary data.</text>
</comment>
<evidence type="ECO:0008006" key="3">
    <source>
        <dbReference type="Google" id="ProtNLM"/>
    </source>
</evidence>
<keyword evidence="2" id="KW-1185">Reference proteome</keyword>
<reference evidence="1 2" key="1">
    <citation type="submission" date="2019-12" db="EMBL/GenBank/DDBJ databases">
        <title>Novel species isolated from a subtropical stream in China.</title>
        <authorList>
            <person name="Lu H."/>
        </authorList>
    </citation>
    <scope>NUCLEOTIDE SEQUENCE [LARGE SCALE GENOMIC DNA]</scope>
    <source>
        <strain evidence="1 2">FT109W</strain>
    </source>
</reference>
<gene>
    <name evidence="1" type="ORF">GTP55_07295</name>
</gene>
<dbReference type="RefSeq" id="WP_161044290.1">
    <property type="nucleotide sequence ID" value="NZ_WWCS01000004.1"/>
</dbReference>
<organism evidence="1 2">
    <name type="scientific">Duganella margarita</name>
    <dbReference type="NCBI Taxonomy" id="2692170"/>
    <lineage>
        <taxon>Bacteria</taxon>
        <taxon>Pseudomonadati</taxon>
        <taxon>Pseudomonadota</taxon>
        <taxon>Betaproteobacteria</taxon>
        <taxon>Burkholderiales</taxon>
        <taxon>Oxalobacteraceae</taxon>
        <taxon>Telluria group</taxon>
        <taxon>Duganella</taxon>
    </lineage>
</organism>
<evidence type="ECO:0000313" key="1">
    <source>
        <dbReference type="EMBL" id="MYN39173.1"/>
    </source>
</evidence>
<evidence type="ECO:0000313" key="2">
    <source>
        <dbReference type="Proteomes" id="UP000466332"/>
    </source>
</evidence>
<dbReference type="EMBL" id="WWCS01000004">
    <property type="protein sequence ID" value="MYN39173.1"/>
    <property type="molecule type" value="Genomic_DNA"/>
</dbReference>
<proteinExistence type="predicted"/>
<name>A0ABW9WE18_9BURK</name>
<accession>A0ABW9WE18</accession>
<dbReference type="Proteomes" id="UP000466332">
    <property type="component" value="Unassembled WGS sequence"/>
</dbReference>
<protein>
    <recommendedName>
        <fullName evidence="3">DEAD/DEAH box helicase</fullName>
    </recommendedName>
</protein>